<feature type="domain" description="AAA+ ATPase" evidence="5">
    <location>
        <begin position="127"/>
        <end position="265"/>
    </location>
</feature>
<keyword evidence="2" id="KW-0547">Nucleotide-binding</keyword>
<dbReference type="InterPro" id="IPR008921">
    <property type="entry name" value="DNA_pol3_clamp-load_cplx_C"/>
</dbReference>
<dbReference type="PANTHER" id="PTHR13779">
    <property type="entry name" value="WERNER HELICASE-INTERACTING PROTEIN 1 FAMILY MEMBER"/>
    <property type="match status" value="1"/>
</dbReference>
<feature type="compositionally biased region" description="Basic and acidic residues" evidence="4">
    <location>
        <begin position="689"/>
        <end position="705"/>
    </location>
</feature>
<dbReference type="GeneID" id="37012776"/>
<dbReference type="Gene3D" id="3.40.50.300">
    <property type="entry name" value="P-loop containing nucleotide triphosphate hydrolases"/>
    <property type="match status" value="1"/>
</dbReference>
<keyword evidence="7" id="KW-1185">Reference proteome</keyword>
<protein>
    <submittedName>
        <fullName evidence="6">P-loop containing nucleoside triphosphate hydrolase protein</fullName>
    </submittedName>
</protein>
<proteinExistence type="inferred from homology"/>
<keyword evidence="3" id="KW-0067">ATP-binding</keyword>
<reference evidence="6 7" key="1">
    <citation type="journal article" date="2018" name="Mol. Biol. Evol.">
        <title>Broad Genomic Sampling Reveals a Smut Pathogenic Ancestry of the Fungal Clade Ustilaginomycotina.</title>
        <authorList>
            <person name="Kijpornyongpan T."/>
            <person name="Mondo S.J."/>
            <person name="Barry K."/>
            <person name="Sandor L."/>
            <person name="Lee J."/>
            <person name="Lipzen A."/>
            <person name="Pangilinan J."/>
            <person name="LaButti K."/>
            <person name="Hainaut M."/>
            <person name="Henrissat B."/>
            <person name="Grigoriev I.V."/>
            <person name="Spatafora J.W."/>
            <person name="Aime M.C."/>
        </authorList>
    </citation>
    <scope>NUCLEOTIDE SEQUENCE [LARGE SCALE GENOMIC DNA]</scope>
    <source>
        <strain evidence="6 7">MCA 4718</strain>
    </source>
</reference>
<dbReference type="OrthoDB" id="10265467at2759"/>
<dbReference type="AlphaFoldDB" id="A0A316U4T0"/>
<evidence type="ECO:0000313" key="6">
    <source>
        <dbReference type="EMBL" id="PWN17955.1"/>
    </source>
</evidence>
<dbReference type="GO" id="GO:0003677">
    <property type="term" value="F:DNA binding"/>
    <property type="evidence" value="ECO:0007669"/>
    <property type="project" value="InterPro"/>
</dbReference>
<name>A0A316U4T0_9BASI</name>
<evidence type="ECO:0000313" key="7">
    <source>
        <dbReference type="Proteomes" id="UP000245942"/>
    </source>
</evidence>
<feature type="compositionally biased region" description="Low complexity" evidence="4">
    <location>
        <begin position="565"/>
        <end position="618"/>
    </location>
</feature>
<dbReference type="GO" id="GO:0016887">
    <property type="term" value="F:ATP hydrolysis activity"/>
    <property type="evidence" value="ECO:0007669"/>
    <property type="project" value="InterPro"/>
</dbReference>
<dbReference type="InterPro" id="IPR003593">
    <property type="entry name" value="AAA+_ATPase"/>
</dbReference>
<dbReference type="GO" id="GO:0006271">
    <property type="term" value="P:DNA strand elongation involved in DNA replication"/>
    <property type="evidence" value="ECO:0007669"/>
    <property type="project" value="UniProtKB-ARBA"/>
</dbReference>
<dbReference type="GO" id="GO:0005524">
    <property type="term" value="F:ATP binding"/>
    <property type="evidence" value="ECO:0007669"/>
    <property type="project" value="UniProtKB-KW"/>
</dbReference>
<dbReference type="RefSeq" id="XP_025345115.1">
    <property type="nucleotide sequence ID" value="XM_025491042.1"/>
</dbReference>
<feature type="compositionally biased region" description="Low complexity" evidence="4">
    <location>
        <begin position="17"/>
        <end position="31"/>
    </location>
</feature>
<organism evidence="6 7">
    <name type="scientific">Pseudomicrostroma glucosiphilum</name>
    <dbReference type="NCBI Taxonomy" id="1684307"/>
    <lineage>
        <taxon>Eukaryota</taxon>
        <taxon>Fungi</taxon>
        <taxon>Dikarya</taxon>
        <taxon>Basidiomycota</taxon>
        <taxon>Ustilaginomycotina</taxon>
        <taxon>Exobasidiomycetes</taxon>
        <taxon>Microstromatales</taxon>
        <taxon>Microstromatales incertae sedis</taxon>
        <taxon>Pseudomicrostroma</taxon>
    </lineage>
</organism>
<dbReference type="Gene3D" id="1.10.8.60">
    <property type="match status" value="1"/>
</dbReference>
<dbReference type="GO" id="GO:0008047">
    <property type="term" value="F:enzyme activator activity"/>
    <property type="evidence" value="ECO:0007669"/>
    <property type="project" value="TreeGrafter"/>
</dbReference>
<dbReference type="InterPro" id="IPR027417">
    <property type="entry name" value="P-loop_NTPase"/>
</dbReference>
<dbReference type="InterPro" id="IPR051314">
    <property type="entry name" value="AAA_ATPase_RarA/MGS1/WRNIP1"/>
</dbReference>
<dbReference type="CDD" id="cd00009">
    <property type="entry name" value="AAA"/>
    <property type="match status" value="1"/>
</dbReference>
<evidence type="ECO:0000259" key="5">
    <source>
        <dbReference type="SMART" id="SM00382"/>
    </source>
</evidence>
<dbReference type="InterPro" id="IPR003959">
    <property type="entry name" value="ATPase_AAA_core"/>
</dbReference>
<dbReference type="FunFam" id="1.20.272.10:FF:000001">
    <property type="entry name" value="Putative AAA family ATPase"/>
    <property type="match status" value="1"/>
</dbReference>
<dbReference type="GO" id="GO:0005634">
    <property type="term" value="C:nucleus"/>
    <property type="evidence" value="ECO:0007669"/>
    <property type="project" value="TreeGrafter"/>
</dbReference>
<dbReference type="EMBL" id="KZ819339">
    <property type="protein sequence ID" value="PWN17955.1"/>
    <property type="molecule type" value="Genomic_DNA"/>
</dbReference>
<dbReference type="Gene3D" id="1.20.272.10">
    <property type="match status" value="1"/>
</dbReference>
<dbReference type="Pfam" id="PF12002">
    <property type="entry name" value="MgsA_C"/>
    <property type="match status" value="1"/>
</dbReference>
<dbReference type="InterPro" id="IPR021886">
    <property type="entry name" value="MgsA_C"/>
</dbReference>
<comment type="similarity">
    <text evidence="1">Belongs to the AAA ATPase family. RarA/MGS1/WRNIP1 subfamily.</text>
</comment>
<dbReference type="Proteomes" id="UP000245942">
    <property type="component" value="Unassembled WGS sequence"/>
</dbReference>
<dbReference type="SMART" id="SM00382">
    <property type="entry name" value="AAA"/>
    <property type="match status" value="1"/>
</dbReference>
<sequence length="717" mass="77375">MGGRKRKATTGEVASPGATAAVTANGTAARGQGSPQYEDGKRVRLLTEAQRPSTSTAQITSATCPPASPTRESKARSAGTSQQLSARDHVSSAAPLAERLRARSLDEYVGQEDIVHGPLAALLKQGRIPSCILWGPPGVGKTTLARLLTKEVNERWGSRDTKGAAAAGQSNMPLYRFIELSATTTSTVDLKKTFSTSLSHLQLTGQRTIIFMDEIQRYSRAQQDVFLGPVEKGQVVLVAATTENPSFRLQGALLSRMRVFVLKKLTAEQVLKLLKAARDRVAKEDGLIKEETNGVAATRIKSESEPEEVAIEADLSHPPNLLPDSILSYIAKACDGDARSALQSLEIALSLYDAGATADVNLTNLKSTLSRQAFHYDRTGDQHYDTISALHKSIRGSDPDASLYWLARMVAAGDDPLFIARRLIVAASEDVNTLSALQLAVATYQACQLVGLPECGENLAQCVVALAEAPKSTRAYRGWKKALACVNSEKQYEVPFHIRNAPTKLMKQLGCGREYRYEPRFAHPVYQRFFPEEMGEERRFLSPPPQAGPGAVEPAYAAAFQLLPQGQGQSETSTSSPAPGATSAPAQTAAPTARGRFRSPSISPSKPNPSSSSLLPTSAGIGPGACQRIFSLNSRIVDFSLLDEWEKMRNGGKEWSGRRDLERRVWSGVAAGGAGGGDEVREIFDFGQEMEREDERVGNGEKDGEAVESEGEGERYE</sequence>
<feature type="compositionally biased region" description="Polar residues" evidence="4">
    <location>
        <begin position="50"/>
        <end position="63"/>
    </location>
</feature>
<accession>A0A316U4T0</accession>
<dbReference type="GO" id="GO:0017116">
    <property type="term" value="F:single-stranded DNA helicase activity"/>
    <property type="evidence" value="ECO:0007669"/>
    <property type="project" value="TreeGrafter"/>
</dbReference>
<dbReference type="GO" id="GO:0000731">
    <property type="term" value="P:DNA synthesis involved in DNA repair"/>
    <property type="evidence" value="ECO:0007669"/>
    <property type="project" value="TreeGrafter"/>
</dbReference>
<dbReference type="STRING" id="1684307.A0A316U4T0"/>
<dbReference type="SUPFAM" id="SSF52540">
    <property type="entry name" value="P-loop containing nucleoside triphosphate hydrolases"/>
    <property type="match status" value="1"/>
</dbReference>
<evidence type="ECO:0000256" key="4">
    <source>
        <dbReference type="SAM" id="MobiDB-lite"/>
    </source>
</evidence>
<dbReference type="Pfam" id="PF16193">
    <property type="entry name" value="AAA_assoc_2"/>
    <property type="match status" value="1"/>
</dbReference>
<dbReference type="PRINTS" id="PR00830">
    <property type="entry name" value="ENDOLAPTASE"/>
</dbReference>
<dbReference type="InterPro" id="IPR032423">
    <property type="entry name" value="AAA_assoc_2"/>
</dbReference>
<feature type="region of interest" description="Disordered" evidence="4">
    <location>
        <begin position="689"/>
        <end position="717"/>
    </location>
</feature>
<dbReference type="CDD" id="cd18139">
    <property type="entry name" value="HLD_clamp_RarA"/>
    <property type="match status" value="1"/>
</dbReference>
<dbReference type="Gene3D" id="1.10.3710.10">
    <property type="entry name" value="DNA polymerase III clamp loader subunits, C-terminal domain"/>
    <property type="match status" value="1"/>
</dbReference>
<dbReference type="PANTHER" id="PTHR13779:SF7">
    <property type="entry name" value="ATPASE WRNIP1"/>
    <property type="match status" value="1"/>
</dbReference>
<keyword evidence="6" id="KW-0378">Hydrolase</keyword>
<evidence type="ECO:0000256" key="2">
    <source>
        <dbReference type="ARBA" id="ARBA00022741"/>
    </source>
</evidence>
<feature type="region of interest" description="Disordered" evidence="4">
    <location>
        <begin position="565"/>
        <end position="619"/>
    </location>
</feature>
<feature type="region of interest" description="Disordered" evidence="4">
    <location>
        <begin position="1"/>
        <end position="93"/>
    </location>
</feature>
<gene>
    <name evidence="6" type="ORF">BCV69DRAFT_274613</name>
</gene>
<dbReference type="SUPFAM" id="SSF48019">
    <property type="entry name" value="post-AAA+ oligomerization domain-like"/>
    <property type="match status" value="1"/>
</dbReference>
<dbReference type="Pfam" id="PF00004">
    <property type="entry name" value="AAA"/>
    <property type="match status" value="1"/>
</dbReference>
<evidence type="ECO:0000256" key="3">
    <source>
        <dbReference type="ARBA" id="ARBA00022840"/>
    </source>
</evidence>
<evidence type="ECO:0000256" key="1">
    <source>
        <dbReference type="ARBA" id="ARBA00008959"/>
    </source>
</evidence>